<evidence type="ECO:0000313" key="2">
    <source>
        <dbReference type="EnsemblMetazoa" id="GPPI024951-PA"/>
    </source>
</evidence>
<accession>A0A1B0BBM0</accession>
<organism evidence="2 3">
    <name type="scientific">Glossina palpalis gambiensis</name>
    <dbReference type="NCBI Taxonomy" id="67801"/>
    <lineage>
        <taxon>Eukaryota</taxon>
        <taxon>Metazoa</taxon>
        <taxon>Ecdysozoa</taxon>
        <taxon>Arthropoda</taxon>
        <taxon>Hexapoda</taxon>
        <taxon>Insecta</taxon>
        <taxon>Pterygota</taxon>
        <taxon>Neoptera</taxon>
        <taxon>Endopterygota</taxon>
        <taxon>Diptera</taxon>
        <taxon>Brachycera</taxon>
        <taxon>Muscomorpha</taxon>
        <taxon>Hippoboscoidea</taxon>
        <taxon>Glossinidae</taxon>
        <taxon>Glossina</taxon>
    </lineage>
</organism>
<dbReference type="Proteomes" id="UP000092460">
    <property type="component" value="Unassembled WGS sequence"/>
</dbReference>
<evidence type="ECO:0000313" key="3">
    <source>
        <dbReference type="Proteomes" id="UP000092460"/>
    </source>
</evidence>
<protein>
    <submittedName>
        <fullName evidence="2">Uncharacterized protein</fullName>
    </submittedName>
</protein>
<reference evidence="3" key="1">
    <citation type="submission" date="2015-01" db="EMBL/GenBank/DDBJ databases">
        <authorList>
            <person name="Aksoy S."/>
            <person name="Warren W."/>
            <person name="Wilson R.K."/>
        </authorList>
    </citation>
    <scope>NUCLEOTIDE SEQUENCE [LARGE SCALE GENOMIC DNA]</scope>
    <source>
        <strain evidence="3">IAEA</strain>
    </source>
</reference>
<sequence length="82" mass="9167">MKYDATDDEAMPLARENSSNLRLILKLVSLHTVGLEWLSITLLNTNASVKRPKVNKQCIINAITVVTLGFLVLKVVLFDEIN</sequence>
<keyword evidence="1" id="KW-0472">Membrane</keyword>
<dbReference type="EnsemblMetazoa" id="GPPI024951-RA">
    <property type="protein sequence ID" value="GPPI024951-PA"/>
    <property type="gene ID" value="GPPI024951"/>
</dbReference>
<keyword evidence="3" id="KW-1185">Reference proteome</keyword>
<dbReference type="AlphaFoldDB" id="A0A1B0BBM0"/>
<proteinExistence type="predicted"/>
<reference evidence="2" key="2">
    <citation type="submission" date="2020-05" db="UniProtKB">
        <authorList>
            <consortium name="EnsemblMetazoa"/>
        </authorList>
    </citation>
    <scope>IDENTIFICATION</scope>
    <source>
        <strain evidence="2">IAEA</strain>
    </source>
</reference>
<evidence type="ECO:0000256" key="1">
    <source>
        <dbReference type="SAM" id="Phobius"/>
    </source>
</evidence>
<dbReference type="EMBL" id="JXJN01011526">
    <property type="status" value="NOT_ANNOTATED_CDS"/>
    <property type="molecule type" value="Genomic_DNA"/>
</dbReference>
<dbReference type="VEuPathDB" id="VectorBase:GPPI024951"/>
<feature type="transmembrane region" description="Helical" evidence="1">
    <location>
        <begin position="58"/>
        <end position="78"/>
    </location>
</feature>
<keyword evidence="1" id="KW-0812">Transmembrane</keyword>
<name>A0A1B0BBM0_9MUSC</name>
<keyword evidence="1" id="KW-1133">Transmembrane helix</keyword>